<name>A0AA96LQT0_9BACL</name>
<dbReference type="KEGG" id="proo:MJB10_05515"/>
<dbReference type="Gene3D" id="2.160.20.80">
    <property type="entry name" value="E3 ubiquitin-protein ligase SopA"/>
    <property type="match status" value="1"/>
</dbReference>
<accession>A0AA96LQT0</accession>
<dbReference type="Proteomes" id="UP001304650">
    <property type="component" value="Chromosome"/>
</dbReference>
<dbReference type="Pfam" id="PF13599">
    <property type="entry name" value="Pentapeptide_4"/>
    <property type="match status" value="1"/>
</dbReference>
<dbReference type="RefSeq" id="WP_314802407.1">
    <property type="nucleotide sequence ID" value="NZ_CP130319.1"/>
</dbReference>
<protein>
    <submittedName>
        <fullName evidence="1">Pentapeptide repeat-containing protein</fullName>
    </submittedName>
</protein>
<dbReference type="PANTHER" id="PTHR42999">
    <property type="entry name" value="ANTIBIOTIC RESISTANCE PROTEIN MCBG"/>
    <property type="match status" value="1"/>
</dbReference>
<sequence>MSHPKLDAPKMPKELPQITLEDSKFEPEDSFHTGIISDCIIDNQSAYKVAFDKIIFRNVTFTRIAMKEIEFTDVIFERCDLSNVDFSEATIHRTEFRNCKIIGMDSNGFHVT</sequence>
<proteinExistence type="predicted"/>
<evidence type="ECO:0000313" key="2">
    <source>
        <dbReference type="Proteomes" id="UP001304650"/>
    </source>
</evidence>
<dbReference type="AlphaFoldDB" id="A0AA96LQT0"/>
<dbReference type="PANTHER" id="PTHR42999:SF1">
    <property type="entry name" value="PENTAPEPTIDE REPEAT-CONTAINING PROTEIN"/>
    <property type="match status" value="1"/>
</dbReference>
<dbReference type="SUPFAM" id="SSF141571">
    <property type="entry name" value="Pentapeptide repeat-like"/>
    <property type="match status" value="1"/>
</dbReference>
<keyword evidence="2" id="KW-1185">Reference proteome</keyword>
<evidence type="ECO:0000313" key="1">
    <source>
        <dbReference type="EMBL" id="WNR45563.1"/>
    </source>
</evidence>
<gene>
    <name evidence="1" type="ORF">MJB10_05515</name>
</gene>
<dbReference type="InterPro" id="IPR052949">
    <property type="entry name" value="PA_immunity-related"/>
</dbReference>
<dbReference type="InterPro" id="IPR001646">
    <property type="entry name" value="5peptide_repeat"/>
</dbReference>
<reference evidence="1" key="1">
    <citation type="submission" date="2022-02" db="EMBL/GenBank/DDBJ databases">
        <title>Paenibacillus sp. MBLB1832 Whole Genome Shotgun Sequencing.</title>
        <authorList>
            <person name="Hwang C.Y."/>
            <person name="Cho E.-S."/>
            <person name="Seo M.-J."/>
        </authorList>
    </citation>
    <scope>NUCLEOTIDE SEQUENCE</scope>
    <source>
        <strain evidence="1">MBLB1832</strain>
    </source>
</reference>
<organism evidence="1 2">
    <name type="scientific">Paenibacillus roseopurpureus</name>
    <dbReference type="NCBI Taxonomy" id="2918901"/>
    <lineage>
        <taxon>Bacteria</taxon>
        <taxon>Bacillati</taxon>
        <taxon>Bacillota</taxon>
        <taxon>Bacilli</taxon>
        <taxon>Bacillales</taxon>
        <taxon>Paenibacillaceae</taxon>
        <taxon>Paenibacillus</taxon>
    </lineage>
</organism>
<dbReference type="EMBL" id="CP130319">
    <property type="protein sequence ID" value="WNR45563.1"/>
    <property type="molecule type" value="Genomic_DNA"/>
</dbReference>